<feature type="domain" description="Cation efflux protein transmembrane" evidence="13">
    <location>
        <begin position="18"/>
        <end position="236"/>
    </location>
</feature>
<dbReference type="Proteomes" id="UP000274756">
    <property type="component" value="Unassembled WGS sequence"/>
</dbReference>
<name>A0A0N4UME7_DRAME</name>
<dbReference type="InterPro" id="IPR052005">
    <property type="entry name" value="CDF_SLC30A"/>
</dbReference>
<evidence type="ECO:0000256" key="3">
    <source>
        <dbReference type="ARBA" id="ARBA00022692"/>
    </source>
</evidence>
<reference evidence="17" key="1">
    <citation type="submission" date="2017-02" db="UniProtKB">
        <authorList>
            <consortium name="WormBaseParasite"/>
        </authorList>
    </citation>
    <scope>IDENTIFICATION</scope>
</reference>
<keyword evidence="5 12" id="KW-1133">Transmembrane helix</keyword>
<evidence type="ECO:0000256" key="2">
    <source>
        <dbReference type="ARBA" id="ARBA00022448"/>
    </source>
</evidence>
<evidence type="ECO:0000313" key="17">
    <source>
        <dbReference type="WBParaSite" id="DME_0000901901-mRNA-1"/>
    </source>
</evidence>
<feature type="transmembrane region" description="Helical" evidence="12">
    <location>
        <begin position="119"/>
        <end position="138"/>
    </location>
</feature>
<feature type="transmembrane region" description="Helical" evidence="12">
    <location>
        <begin position="181"/>
        <end position="201"/>
    </location>
</feature>
<reference evidence="14 16" key="2">
    <citation type="submission" date="2018-11" db="EMBL/GenBank/DDBJ databases">
        <authorList>
            <consortium name="Pathogen Informatics"/>
        </authorList>
    </citation>
    <scope>NUCLEOTIDE SEQUENCE [LARGE SCALE GENOMIC DNA]</scope>
</reference>
<dbReference type="GO" id="GO:0005794">
    <property type="term" value="C:Golgi apparatus"/>
    <property type="evidence" value="ECO:0007669"/>
    <property type="project" value="UniProtKB-SubCell"/>
</dbReference>
<evidence type="ECO:0000313" key="15">
    <source>
        <dbReference type="Proteomes" id="UP000038040"/>
    </source>
</evidence>
<accession>A0A0N4UME7</accession>
<keyword evidence="4" id="KW-0862">Zinc</keyword>
<organism evidence="15 17">
    <name type="scientific">Dracunculus medinensis</name>
    <name type="common">Guinea worm</name>
    <dbReference type="NCBI Taxonomy" id="318479"/>
    <lineage>
        <taxon>Eukaryota</taxon>
        <taxon>Metazoa</taxon>
        <taxon>Ecdysozoa</taxon>
        <taxon>Nematoda</taxon>
        <taxon>Chromadorea</taxon>
        <taxon>Rhabditida</taxon>
        <taxon>Spirurina</taxon>
        <taxon>Dracunculoidea</taxon>
        <taxon>Dracunculidae</taxon>
        <taxon>Dracunculus</taxon>
    </lineage>
</organism>
<keyword evidence="8 12" id="KW-0472">Membrane</keyword>
<proteinExistence type="predicted"/>
<protein>
    <submittedName>
        <fullName evidence="17">Zinc transporter 6</fullName>
    </submittedName>
</protein>
<dbReference type="OrthoDB" id="5382797at2759"/>
<feature type="transmembrane region" description="Helical" evidence="12">
    <location>
        <begin position="16"/>
        <end position="38"/>
    </location>
</feature>
<evidence type="ECO:0000259" key="13">
    <source>
        <dbReference type="Pfam" id="PF01545"/>
    </source>
</evidence>
<dbReference type="AlphaFoldDB" id="A0A0N4UME7"/>
<keyword evidence="2" id="KW-0813">Transport</keyword>
<evidence type="ECO:0000256" key="8">
    <source>
        <dbReference type="ARBA" id="ARBA00023136"/>
    </source>
</evidence>
<dbReference type="STRING" id="318479.A0A0N4UME7"/>
<comment type="subunit">
    <text evidence="9">Heterodimer with SLC30A5; form a functional zinc ion transmembrane transporter.</text>
</comment>
<comment type="subcellular location">
    <subcellularLocation>
        <location evidence="1">Golgi apparatus</location>
        <location evidence="1">trans-Golgi network membrane</location>
        <topology evidence="1">Multi-pass membrane protein</topology>
    </subcellularLocation>
</comment>
<dbReference type="InterPro" id="IPR027469">
    <property type="entry name" value="Cation_efflux_TMD_sf"/>
</dbReference>
<keyword evidence="6" id="KW-0333">Golgi apparatus</keyword>
<keyword evidence="3 12" id="KW-0812">Transmembrane</keyword>
<sequence length="415" mass="45571">MGGLVIDWSNTNVRQACIGAAACVLCLFFLIGCVSVTRSLVLTSAAWLSVFSFFSLISSVISLSVTHKPSASYTFGFARAPVLAVFSTTVLASLSSIFLVKECAEHLLEGDHHLHSQGLYLFGAIAASVSLEIAAYGVRNQPIQHVITASSSSSLQEHFADVSHAICYLIPGLSAFLLPRLNALTILAFLTSTACFITHWFSSELWWIDAASALILSICVFITMWPLSKYTGRILLQTSPPHVHNQLDRCISEASTIDGVLELRNAHFWQLDFLSMAGSVDVRVRRDADEQLVLTRVTEKLSSVVSILTIQIVKDTGISWHNQNKAFISHISSSPNLSTINISPSGNENAALISPQIYYNSHHILHEHEHKHEHEHEHGHGHGHEHEHGDGHGHRHGHEQVDGHGAVHDPHVTHH</sequence>
<dbReference type="EMBL" id="UYYG01001225">
    <property type="protein sequence ID" value="VDN60592.1"/>
    <property type="molecule type" value="Genomic_DNA"/>
</dbReference>
<evidence type="ECO:0000256" key="11">
    <source>
        <dbReference type="SAM" id="MobiDB-lite"/>
    </source>
</evidence>
<dbReference type="SUPFAM" id="SSF161111">
    <property type="entry name" value="Cation efflux protein transmembrane domain-like"/>
    <property type="match status" value="1"/>
</dbReference>
<evidence type="ECO:0000256" key="6">
    <source>
        <dbReference type="ARBA" id="ARBA00023034"/>
    </source>
</evidence>
<dbReference type="InterPro" id="IPR058533">
    <property type="entry name" value="Cation_efflux_TM"/>
</dbReference>
<feature type="region of interest" description="Disordered" evidence="11">
    <location>
        <begin position="368"/>
        <end position="415"/>
    </location>
</feature>
<evidence type="ECO:0000313" key="14">
    <source>
        <dbReference type="EMBL" id="VDN60592.1"/>
    </source>
</evidence>
<dbReference type="Gene3D" id="1.20.1510.10">
    <property type="entry name" value="Cation efflux protein transmembrane domain"/>
    <property type="match status" value="1"/>
</dbReference>
<dbReference type="PANTHER" id="PTHR46531:SF1">
    <property type="entry name" value="ZINC TRANSPORTER 6"/>
    <property type="match status" value="1"/>
</dbReference>
<evidence type="ECO:0000256" key="4">
    <source>
        <dbReference type="ARBA" id="ARBA00022833"/>
    </source>
</evidence>
<dbReference type="PANTHER" id="PTHR46531">
    <property type="entry name" value="ZINC TRANSPORTER 6"/>
    <property type="match status" value="1"/>
</dbReference>
<evidence type="ECO:0000256" key="12">
    <source>
        <dbReference type="SAM" id="Phobius"/>
    </source>
</evidence>
<evidence type="ECO:0000256" key="9">
    <source>
        <dbReference type="ARBA" id="ARBA00038600"/>
    </source>
</evidence>
<feature type="transmembrane region" description="Helical" evidence="12">
    <location>
        <begin position="207"/>
        <end position="227"/>
    </location>
</feature>
<evidence type="ECO:0000256" key="1">
    <source>
        <dbReference type="ARBA" id="ARBA00004166"/>
    </source>
</evidence>
<feature type="transmembrane region" description="Helical" evidence="12">
    <location>
        <begin position="77"/>
        <end position="99"/>
    </location>
</feature>
<keyword evidence="16" id="KW-1185">Reference proteome</keyword>
<keyword evidence="7" id="KW-0406">Ion transport</keyword>
<evidence type="ECO:0000256" key="10">
    <source>
        <dbReference type="ARBA" id="ARBA00045455"/>
    </source>
</evidence>
<evidence type="ECO:0000313" key="16">
    <source>
        <dbReference type="Proteomes" id="UP000274756"/>
    </source>
</evidence>
<dbReference type="WBParaSite" id="DME_0000901901-mRNA-1">
    <property type="protein sequence ID" value="DME_0000901901-mRNA-1"/>
    <property type="gene ID" value="DME_0000901901"/>
</dbReference>
<evidence type="ECO:0000256" key="7">
    <source>
        <dbReference type="ARBA" id="ARBA00023065"/>
    </source>
</evidence>
<dbReference type="GO" id="GO:0008324">
    <property type="term" value="F:monoatomic cation transmembrane transporter activity"/>
    <property type="evidence" value="ECO:0007669"/>
    <property type="project" value="InterPro"/>
</dbReference>
<feature type="transmembrane region" description="Helical" evidence="12">
    <location>
        <begin position="44"/>
        <end position="65"/>
    </location>
</feature>
<dbReference type="Pfam" id="PF01545">
    <property type="entry name" value="Cation_efflux"/>
    <property type="match status" value="1"/>
</dbReference>
<dbReference type="GO" id="GO:0006829">
    <property type="term" value="P:zinc ion transport"/>
    <property type="evidence" value="ECO:0007669"/>
    <property type="project" value="TreeGrafter"/>
</dbReference>
<gene>
    <name evidence="14" type="ORF">DME_LOCUS10565</name>
</gene>
<comment type="function">
    <text evidence="10">Has probably no intrinsic transporter activity but together with SLC30A5 forms a functional zinc ion:proton antiporter heterodimer, mediating zinc entry into the lumen of organelles along the secretory pathway. As part of that zinc ion:proton antiporter, contributes to zinc ion homeostasis within the early secretory pathway and regulates the activation and folding of enzymes like alkaline phosphatases and enzymes involved in phosphatidylinositol glycan anchor biosynthesis.</text>
</comment>
<dbReference type="GO" id="GO:0016020">
    <property type="term" value="C:membrane"/>
    <property type="evidence" value="ECO:0007669"/>
    <property type="project" value="InterPro"/>
</dbReference>
<evidence type="ECO:0000256" key="5">
    <source>
        <dbReference type="ARBA" id="ARBA00022989"/>
    </source>
</evidence>
<dbReference type="Proteomes" id="UP000038040">
    <property type="component" value="Unplaced"/>
</dbReference>